<protein>
    <submittedName>
        <fullName evidence="1">Uncharacterized protein</fullName>
    </submittedName>
</protein>
<sequence length="47" mass="5490">MGSIIQINYELEFEPLFRSVQDFIGTLEKNLLNLKVSSKTEKEFLNL</sequence>
<dbReference type="EMBL" id="UINC01039864">
    <property type="protein sequence ID" value="SVB38960.1"/>
    <property type="molecule type" value="Genomic_DNA"/>
</dbReference>
<name>A0A382DKG7_9ZZZZ</name>
<evidence type="ECO:0000313" key="1">
    <source>
        <dbReference type="EMBL" id="SVB38960.1"/>
    </source>
</evidence>
<dbReference type="AlphaFoldDB" id="A0A382DKG7"/>
<organism evidence="1">
    <name type="scientific">marine metagenome</name>
    <dbReference type="NCBI Taxonomy" id="408172"/>
    <lineage>
        <taxon>unclassified sequences</taxon>
        <taxon>metagenomes</taxon>
        <taxon>ecological metagenomes</taxon>
    </lineage>
</organism>
<accession>A0A382DKG7</accession>
<gene>
    <name evidence="1" type="ORF">METZ01_LOCUS191814</name>
</gene>
<proteinExistence type="predicted"/>
<reference evidence="1" key="1">
    <citation type="submission" date="2018-05" db="EMBL/GenBank/DDBJ databases">
        <authorList>
            <person name="Lanie J.A."/>
            <person name="Ng W.-L."/>
            <person name="Kazmierczak K.M."/>
            <person name="Andrzejewski T.M."/>
            <person name="Davidsen T.M."/>
            <person name="Wayne K.J."/>
            <person name="Tettelin H."/>
            <person name="Glass J.I."/>
            <person name="Rusch D."/>
            <person name="Podicherti R."/>
            <person name="Tsui H.-C.T."/>
            <person name="Winkler M.E."/>
        </authorList>
    </citation>
    <scope>NUCLEOTIDE SEQUENCE</scope>
</reference>